<keyword evidence="4" id="KW-1185">Reference proteome</keyword>
<feature type="coiled-coil region" evidence="1">
    <location>
        <begin position="133"/>
        <end position="160"/>
    </location>
</feature>
<evidence type="ECO:0000313" key="4">
    <source>
        <dbReference type="Proteomes" id="UP000070188"/>
    </source>
</evidence>
<name>A0A132MYT9_9ACTN</name>
<dbReference type="InterPro" id="IPR049575">
    <property type="entry name" value="RsiG-like"/>
</dbReference>
<organism evidence="3 4">
    <name type="scientific">Carbonactinospora thermoautotrophica</name>
    <dbReference type="NCBI Taxonomy" id="1469144"/>
    <lineage>
        <taxon>Bacteria</taxon>
        <taxon>Bacillati</taxon>
        <taxon>Actinomycetota</taxon>
        <taxon>Actinomycetes</taxon>
        <taxon>Kitasatosporales</taxon>
        <taxon>Carbonactinosporaceae</taxon>
        <taxon>Carbonactinospora</taxon>
    </lineage>
</organism>
<gene>
    <name evidence="3" type="ORF">LI90_4099</name>
</gene>
<dbReference type="STRING" id="1469144.LI90_4099"/>
<comment type="caution">
    <text evidence="3">The sequence shown here is derived from an EMBL/GenBank/DDBJ whole genome shotgun (WGS) entry which is preliminary data.</text>
</comment>
<dbReference type="AlphaFoldDB" id="A0A132MYT9"/>
<feature type="domain" description="RsiG-like" evidence="2">
    <location>
        <begin position="20"/>
        <end position="85"/>
    </location>
</feature>
<dbReference type="PATRIC" id="fig|1469144.10.peg.4393"/>
<feature type="domain" description="RsiG-like" evidence="2">
    <location>
        <begin position="123"/>
        <end position="180"/>
    </location>
</feature>
<evidence type="ECO:0000256" key="1">
    <source>
        <dbReference type="SAM" id="Coils"/>
    </source>
</evidence>
<evidence type="ECO:0000259" key="2">
    <source>
        <dbReference type="Pfam" id="PF22802"/>
    </source>
</evidence>
<evidence type="ECO:0000313" key="3">
    <source>
        <dbReference type="EMBL" id="KWX03049.1"/>
    </source>
</evidence>
<dbReference type="Proteomes" id="UP000070188">
    <property type="component" value="Unassembled WGS sequence"/>
</dbReference>
<keyword evidence="1" id="KW-0175">Coiled coil</keyword>
<sequence length="184" mass="21024">MMTDPVRGGRRRLDRVLSEDYLEGLESLPLEEVRRLRLEAQQEEADLSYIRRLLQGRIDIVRAELVRRGKEGEHGSVVDQLPEILADDQPLRSSSARHITVQPSRVDEHRREVEKLVADVGISDVTSQSDDQLRAALEVLAQHERRVSRTRQAVQRVTDACNAEIARRYRDGEASVDDLLRDPS</sequence>
<reference evidence="4" key="1">
    <citation type="submission" date="2015-04" db="EMBL/GenBank/DDBJ databases">
        <title>Physiological reanalysis, assessment of diazotrophy, and genome sequences of multiple isolates of Streptomyces thermoautotrophicus.</title>
        <authorList>
            <person name="MacKellar D.C."/>
            <person name="Lieber L."/>
            <person name="Norman J."/>
            <person name="Bolger A."/>
            <person name="Tobin C."/>
            <person name="Murray J.W."/>
            <person name="Chang R."/>
            <person name="Ford T."/>
            <person name="Nguyen P.Q."/>
            <person name="Woodward J."/>
            <person name="Permingeat H."/>
            <person name="Joshi N.S."/>
            <person name="Silver P.A."/>
            <person name="Usadel B."/>
            <person name="Rutherford A.W."/>
            <person name="Friesen M."/>
            <person name="Prell J."/>
        </authorList>
    </citation>
    <scope>NUCLEOTIDE SEQUENCE [LARGE SCALE GENOMIC DNA]</scope>
    <source>
        <strain evidence="4">H1</strain>
    </source>
</reference>
<protein>
    <submittedName>
        <fullName evidence="3">AmfC protein</fullName>
    </submittedName>
</protein>
<dbReference type="InterPro" id="IPR055209">
    <property type="entry name" value="RsiG-like_dom"/>
</dbReference>
<accession>A0A132MYT9</accession>
<dbReference type="Pfam" id="PF22802">
    <property type="entry name" value="RsiG"/>
    <property type="match status" value="2"/>
</dbReference>
<dbReference type="CDD" id="cd21107">
    <property type="entry name" value="RsiG"/>
    <property type="match status" value="1"/>
</dbReference>
<proteinExistence type="predicted"/>
<dbReference type="EMBL" id="LAXD01000001">
    <property type="protein sequence ID" value="KWX03049.1"/>
    <property type="molecule type" value="Genomic_DNA"/>
</dbReference>